<dbReference type="SUPFAM" id="SSF51735">
    <property type="entry name" value="NAD(P)-binding Rossmann-fold domains"/>
    <property type="match status" value="1"/>
</dbReference>
<dbReference type="PANTHER" id="PTHR43574">
    <property type="entry name" value="EPIMERASE-RELATED"/>
    <property type="match status" value="1"/>
</dbReference>
<evidence type="ECO:0000256" key="1">
    <source>
        <dbReference type="ARBA" id="ARBA00023027"/>
    </source>
</evidence>
<dbReference type="Gene3D" id="3.40.50.720">
    <property type="entry name" value="NAD(P)-binding Rossmann-like Domain"/>
    <property type="match status" value="1"/>
</dbReference>
<sequence>MTILVTGCAGFIGAHLVKRLTTAGHTVTGIDNINDYYDPALKQARLKWITHPAFTFKKMNLEDKQTMGELFKQLKPRIVINMAAQAGVRYSLEAPHTYIQSNIDGFTTLLECCRNNKPEHLIFASTSSVYGANKQVPFSTDDRTDNPISLYAATKKANELLAWTYSHLYGIPSTGLRFFTVYGPWGRPDMALFTFTKRILNNEPIDVYNYGNMKRDFTYVDDLVESIFRLIPLPPAREVQGTSDESPPFSLYNIGNNSPVNLLEMITILEKKLGKKAARRSLPLQPGDMVETYADVTPLLKRTGFKPSVSLEEGVSHFVDWYRAFYSI</sequence>
<evidence type="ECO:0000259" key="2">
    <source>
        <dbReference type="Pfam" id="PF01370"/>
    </source>
</evidence>
<name>A0A2W0H5F6_9BACI</name>
<reference evidence="3 4" key="1">
    <citation type="submission" date="2017-10" db="EMBL/GenBank/DDBJ databases">
        <title>Bacillus sp. nov., a halophilic bacterium isolated from a Yangshapao Lake.</title>
        <authorList>
            <person name="Wang H."/>
        </authorList>
    </citation>
    <scope>NUCLEOTIDE SEQUENCE [LARGE SCALE GENOMIC DNA]</scope>
    <source>
        <strain evidence="3 4">YSP-3</strain>
    </source>
</reference>
<dbReference type="InterPro" id="IPR036291">
    <property type="entry name" value="NAD(P)-bd_dom_sf"/>
</dbReference>
<keyword evidence="4" id="KW-1185">Reference proteome</keyword>
<protein>
    <submittedName>
        <fullName evidence="3">Capsular biosynthesis protein CpsI</fullName>
    </submittedName>
</protein>
<dbReference type="RefSeq" id="WP_110515785.1">
    <property type="nucleotide sequence ID" value="NZ_PDOF01000001.1"/>
</dbReference>
<dbReference type="InterPro" id="IPR001509">
    <property type="entry name" value="Epimerase_deHydtase"/>
</dbReference>
<dbReference type="Pfam" id="PF01370">
    <property type="entry name" value="Epimerase"/>
    <property type="match status" value="1"/>
</dbReference>
<gene>
    <name evidence="3" type="ORF">CR205_00245</name>
</gene>
<keyword evidence="1" id="KW-0520">NAD</keyword>
<dbReference type="AlphaFoldDB" id="A0A2W0H5F6"/>
<dbReference type="Proteomes" id="UP000248066">
    <property type="component" value="Unassembled WGS sequence"/>
</dbReference>
<dbReference type="PRINTS" id="PR01713">
    <property type="entry name" value="NUCEPIMERASE"/>
</dbReference>
<proteinExistence type="predicted"/>
<feature type="domain" description="NAD-dependent epimerase/dehydratase" evidence="2">
    <location>
        <begin position="3"/>
        <end position="232"/>
    </location>
</feature>
<dbReference type="OrthoDB" id="9811743at2"/>
<organism evidence="3 4">
    <name type="scientific">Alteribacter lacisalsi</name>
    <dbReference type="NCBI Taxonomy" id="2045244"/>
    <lineage>
        <taxon>Bacteria</taxon>
        <taxon>Bacillati</taxon>
        <taxon>Bacillota</taxon>
        <taxon>Bacilli</taxon>
        <taxon>Bacillales</taxon>
        <taxon>Bacillaceae</taxon>
        <taxon>Alteribacter</taxon>
    </lineage>
</organism>
<evidence type="ECO:0000313" key="3">
    <source>
        <dbReference type="EMBL" id="PYZ97074.1"/>
    </source>
</evidence>
<evidence type="ECO:0000313" key="4">
    <source>
        <dbReference type="Proteomes" id="UP000248066"/>
    </source>
</evidence>
<dbReference type="EMBL" id="PDOF01000001">
    <property type="protein sequence ID" value="PYZ97074.1"/>
    <property type="molecule type" value="Genomic_DNA"/>
</dbReference>
<comment type="caution">
    <text evidence="3">The sequence shown here is derived from an EMBL/GenBank/DDBJ whole genome shotgun (WGS) entry which is preliminary data.</text>
</comment>
<accession>A0A2W0H5F6</accession>